<dbReference type="PANTHER" id="PTHR43767:SF1">
    <property type="entry name" value="NONRIBOSOMAL PEPTIDE SYNTHASE PES1 (EUROFUNG)-RELATED"/>
    <property type="match status" value="1"/>
</dbReference>
<sequence>MTKMNHSIQEPPVWQPGTQDTVTAALARSAASFSDRVFLDFSGTTYTYADIDRESTRLAHGLAERGVAKGDRVGTVLDNNVDAILAWFAINKLGAISVPVNTAYKGEFLRHQLDDCGAQVLIAEADYAQRIVEIEAGLPHARRLLQRGDATVRSSRLQVERMADAFGSTEPIPDTNQPSDLAMFIYTAGTTGPSKGCMISHNYVCNLGRQVVQMEHRVKEDCNWTALPLFHMNATGGSVLSCMFVGARVAIYPRFSVSRFWPEIERSGATVASLLGSMIAFVAEADESEVSKRCFGQLHTVRGSPFPASLQEKWQQRFGVRTAGSNSYGLTEAARVTTLPSGEVAPPGSSGRRNEDFDVRIVDDNDVEVPPGTAGEIVVRPRRPHVMFEGYWNRPADTLRIMRNMWLHSGDIGKFDEQGFFYFVDRKKDYLRRRGENISSYEVETGLRGHPAVHDVAVHAVFSESGEDDVKATLVLKPGQNLSEEELCRWAADRLPYFTVPRYFEFRPDLPRNPVGRVLKYQLREEGCTPTTWDRDRAGFQLAKR</sequence>
<dbReference type="Pfam" id="PF13193">
    <property type="entry name" value="AMP-binding_C"/>
    <property type="match status" value="1"/>
</dbReference>
<evidence type="ECO:0000313" key="4">
    <source>
        <dbReference type="Proteomes" id="UP001139353"/>
    </source>
</evidence>
<dbReference type="SUPFAM" id="SSF56801">
    <property type="entry name" value="Acetyl-CoA synthetase-like"/>
    <property type="match status" value="1"/>
</dbReference>
<dbReference type="InterPro" id="IPR045851">
    <property type="entry name" value="AMP-bd_C_sf"/>
</dbReference>
<keyword evidence="4" id="KW-1185">Reference proteome</keyword>
<feature type="domain" description="AMP-binding enzyme C-terminal" evidence="2">
    <location>
        <begin position="442"/>
        <end position="516"/>
    </location>
</feature>
<dbReference type="PROSITE" id="PS00455">
    <property type="entry name" value="AMP_BINDING"/>
    <property type="match status" value="1"/>
</dbReference>
<protein>
    <submittedName>
        <fullName evidence="3">AMP-binding protein</fullName>
    </submittedName>
</protein>
<dbReference type="PANTHER" id="PTHR43767">
    <property type="entry name" value="LONG-CHAIN-FATTY-ACID--COA LIGASE"/>
    <property type="match status" value="1"/>
</dbReference>
<comment type="caution">
    <text evidence="3">The sequence shown here is derived from an EMBL/GenBank/DDBJ whole genome shotgun (WGS) entry which is preliminary data.</text>
</comment>
<dbReference type="RefSeq" id="WP_275681678.1">
    <property type="nucleotide sequence ID" value="NZ_JAJLJH010000001.1"/>
</dbReference>
<dbReference type="Pfam" id="PF00501">
    <property type="entry name" value="AMP-binding"/>
    <property type="match status" value="1"/>
</dbReference>
<name>A0A9X2BYJ2_9BURK</name>
<feature type="domain" description="AMP-dependent synthetase/ligase" evidence="1">
    <location>
        <begin position="27"/>
        <end position="392"/>
    </location>
</feature>
<dbReference type="InterPro" id="IPR025110">
    <property type="entry name" value="AMP-bd_C"/>
</dbReference>
<reference evidence="3" key="1">
    <citation type="submission" date="2021-11" db="EMBL/GenBank/DDBJ databases">
        <title>BS-T2-15 a new species belonging to the Comamonadaceae family isolated from the soil of a French oak forest.</title>
        <authorList>
            <person name="Mieszkin S."/>
            <person name="Alain K."/>
        </authorList>
    </citation>
    <scope>NUCLEOTIDE SEQUENCE</scope>
    <source>
        <strain evidence="3">BS-T2-15</strain>
    </source>
</reference>
<dbReference type="InterPro" id="IPR020845">
    <property type="entry name" value="AMP-binding_CS"/>
</dbReference>
<dbReference type="GO" id="GO:0016878">
    <property type="term" value="F:acid-thiol ligase activity"/>
    <property type="evidence" value="ECO:0007669"/>
    <property type="project" value="UniProtKB-ARBA"/>
</dbReference>
<evidence type="ECO:0000259" key="1">
    <source>
        <dbReference type="Pfam" id="PF00501"/>
    </source>
</evidence>
<dbReference type="InterPro" id="IPR050237">
    <property type="entry name" value="ATP-dep_AMP-bd_enzyme"/>
</dbReference>
<evidence type="ECO:0000259" key="2">
    <source>
        <dbReference type="Pfam" id="PF13193"/>
    </source>
</evidence>
<dbReference type="Gene3D" id="3.30.300.30">
    <property type="match status" value="1"/>
</dbReference>
<evidence type="ECO:0000313" key="3">
    <source>
        <dbReference type="EMBL" id="MCK9685683.1"/>
    </source>
</evidence>
<dbReference type="Gene3D" id="3.40.50.12780">
    <property type="entry name" value="N-terminal domain of ligase-like"/>
    <property type="match status" value="1"/>
</dbReference>
<accession>A0A9X2BYJ2</accession>
<dbReference type="EMBL" id="JAJLJH010000001">
    <property type="protein sequence ID" value="MCK9685683.1"/>
    <property type="molecule type" value="Genomic_DNA"/>
</dbReference>
<gene>
    <name evidence="3" type="ORF">LPC04_08170</name>
</gene>
<dbReference type="AlphaFoldDB" id="A0A9X2BYJ2"/>
<dbReference type="InterPro" id="IPR000873">
    <property type="entry name" value="AMP-dep_synth/lig_dom"/>
</dbReference>
<organism evidence="3 4">
    <name type="scientific">Scleromatobacter humisilvae</name>
    <dbReference type="NCBI Taxonomy" id="2897159"/>
    <lineage>
        <taxon>Bacteria</taxon>
        <taxon>Pseudomonadati</taxon>
        <taxon>Pseudomonadota</taxon>
        <taxon>Betaproteobacteria</taxon>
        <taxon>Burkholderiales</taxon>
        <taxon>Sphaerotilaceae</taxon>
        <taxon>Scleromatobacter</taxon>
    </lineage>
</organism>
<proteinExistence type="predicted"/>
<dbReference type="InterPro" id="IPR042099">
    <property type="entry name" value="ANL_N_sf"/>
</dbReference>
<dbReference type="Proteomes" id="UP001139353">
    <property type="component" value="Unassembled WGS sequence"/>
</dbReference>